<keyword evidence="2" id="KW-1185">Reference proteome</keyword>
<sequence length="173" mass="19824">MASEEPSYQVIRQTADYELRRYEPYRVAEVEVRGAFAAVGREGFHILADYIFGDNQGQARIEMTAPVNQRPAAGPEVYIISFIMPSRFQLADLPRPNNPRIILREEPARLIAARRYSGSWSEERYRREEQVLLAAMARDGLKPQGVSIYARYNSPFSIPLLRRNEILVPIEAP</sequence>
<organism evidence="1 2">
    <name type="scientific">Caldichromatium japonicum</name>
    <dbReference type="NCBI Taxonomy" id="2699430"/>
    <lineage>
        <taxon>Bacteria</taxon>
        <taxon>Pseudomonadati</taxon>
        <taxon>Pseudomonadota</taxon>
        <taxon>Gammaproteobacteria</taxon>
        <taxon>Chromatiales</taxon>
        <taxon>Chromatiaceae</taxon>
        <taxon>Caldichromatium</taxon>
    </lineage>
</organism>
<dbReference type="PANTHER" id="PTHR11220:SF58">
    <property type="entry name" value="SOUL HEME-BINDING FAMILY PROTEIN"/>
    <property type="match status" value="1"/>
</dbReference>
<accession>A0A6G7VE51</accession>
<evidence type="ECO:0000313" key="2">
    <source>
        <dbReference type="Proteomes" id="UP000502699"/>
    </source>
</evidence>
<proteinExistence type="predicted"/>
<dbReference type="SUPFAM" id="SSF55136">
    <property type="entry name" value="Probable bacterial effector-binding domain"/>
    <property type="match status" value="1"/>
</dbReference>
<dbReference type="RefSeq" id="WP_166271111.1">
    <property type="nucleotide sequence ID" value="NZ_CP048029.1"/>
</dbReference>
<dbReference type="Gene3D" id="3.20.80.10">
    <property type="entry name" value="Regulatory factor, effector binding domain"/>
    <property type="match status" value="1"/>
</dbReference>
<dbReference type="PANTHER" id="PTHR11220">
    <property type="entry name" value="HEME-BINDING PROTEIN-RELATED"/>
    <property type="match status" value="1"/>
</dbReference>
<dbReference type="AlphaFoldDB" id="A0A6G7VE51"/>
<dbReference type="InterPro" id="IPR011256">
    <property type="entry name" value="Reg_factor_effector_dom_sf"/>
</dbReference>
<name>A0A6G7VE51_9GAMM</name>
<reference evidence="2" key="1">
    <citation type="submission" date="2020-01" db="EMBL/GenBank/DDBJ databases">
        <title>Caldichromatium gen. nov., sp. nov., a thermophilic purple sulfur bacterium member of the family Chromatiaceae isolated from Nakabusa hot spring, Japan.</title>
        <authorList>
            <person name="Saini M.K."/>
            <person name="Hanada S."/>
            <person name="Tank M."/>
        </authorList>
    </citation>
    <scope>NUCLEOTIDE SEQUENCE [LARGE SCALE GENOMIC DNA]</scope>
    <source>
        <strain evidence="2">No.7</strain>
    </source>
</reference>
<protein>
    <submittedName>
        <fullName evidence="1">Heme-binding protein</fullName>
    </submittedName>
</protein>
<dbReference type="KEGG" id="cjap:GWK36_10595"/>
<dbReference type="InterPro" id="IPR006917">
    <property type="entry name" value="SOUL_heme-bd"/>
</dbReference>
<evidence type="ECO:0000313" key="1">
    <source>
        <dbReference type="EMBL" id="QIK38353.1"/>
    </source>
</evidence>
<gene>
    <name evidence="1" type="ORF">GWK36_10595</name>
</gene>
<dbReference type="Pfam" id="PF04832">
    <property type="entry name" value="SOUL"/>
    <property type="match status" value="1"/>
</dbReference>
<dbReference type="Proteomes" id="UP000502699">
    <property type="component" value="Chromosome"/>
</dbReference>
<dbReference type="EMBL" id="CP048029">
    <property type="protein sequence ID" value="QIK38353.1"/>
    <property type="molecule type" value="Genomic_DNA"/>
</dbReference>